<accession>A0A4R7HYK2</accession>
<evidence type="ECO:0000313" key="3">
    <source>
        <dbReference type="EMBL" id="TDT16302.1"/>
    </source>
</evidence>
<evidence type="ECO:0000259" key="2">
    <source>
        <dbReference type="Pfam" id="PF12804"/>
    </source>
</evidence>
<organism evidence="3 4">
    <name type="scientific">Ilumatobacter fluminis</name>
    <dbReference type="NCBI Taxonomy" id="467091"/>
    <lineage>
        <taxon>Bacteria</taxon>
        <taxon>Bacillati</taxon>
        <taxon>Actinomycetota</taxon>
        <taxon>Acidimicrobiia</taxon>
        <taxon>Acidimicrobiales</taxon>
        <taxon>Ilumatobacteraceae</taxon>
        <taxon>Ilumatobacter</taxon>
    </lineage>
</organism>
<dbReference type="InterPro" id="IPR025877">
    <property type="entry name" value="MobA-like_NTP_Trfase"/>
</dbReference>
<dbReference type="Proteomes" id="UP000294558">
    <property type="component" value="Unassembled WGS sequence"/>
</dbReference>
<dbReference type="EMBL" id="SOAU01000001">
    <property type="protein sequence ID" value="TDT16302.1"/>
    <property type="molecule type" value="Genomic_DNA"/>
</dbReference>
<sequence length="179" mass="18321">MSGHPGVVLTGGGSRRMGSDKAFVLVDGRPMAIAVADALWEAGCHPVECQGGDLPGLASLGLDGFADEHPDAGPVDAIRTASARHDGPIVAVACDLPYLDAATVSAVIEAGSREQRLAVATADGHHHLVVYVPPDAVASEAVGASVREWVSGAIGVPVDPAVIRNINTPDDLRRDDPGR</sequence>
<evidence type="ECO:0000313" key="4">
    <source>
        <dbReference type="Proteomes" id="UP000294558"/>
    </source>
</evidence>
<dbReference type="RefSeq" id="WP_133868695.1">
    <property type="nucleotide sequence ID" value="NZ_SOAU01000001.1"/>
</dbReference>
<dbReference type="PANTHER" id="PTHR19136:SF81">
    <property type="entry name" value="MOLYBDENUM COFACTOR GUANYLYLTRANSFERASE"/>
    <property type="match status" value="1"/>
</dbReference>
<keyword evidence="1" id="KW-0808">Transferase</keyword>
<reference evidence="3 4" key="1">
    <citation type="submission" date="2019-03" db="EMBL/GenBank/DDBJ databases">
        <title>Sequencing the genomes of 1000 actinobacteria strains.</title>
        <authorList>
            <person name="Klenk H.-P."/>
        </authorList>
    </citation>
    <scope>NUCLEOTIDE SEQUENCE [LARGE SCALE GENOMIC DNA]</scope>
    <source>
        <strain evidence="3 4">DSM 18936</strain>
    </source>
</reference>
<dbReference type="PANTHER" id="PTHR19136">
    <property type="entry name" value="MOLYBDENUM COFACTOR GUANYLYLTRANSFERASE"/>
    <property type="match status" value="1"/>
</dbReference>
<protein>
    <submittedName>
        <fullName evidence="3">Molybdopterin-guanine dinucleotide biosynthesis protein A</fullName>
    </submittedName>
</protein>
<dbReference type="Gene3D" id="3.90.550.10">
    <property type="entry name" value="Spore Coat Polysaccharide Biosynthesis Protein SpsA, Chain A"/>
    <property type="match status" value="1"/>
</dbReference>
<comment type="caution">
    <text evidence="3">The sequence shown here is derived from an EMBL/GenBank/DDBJ whole genome shotgun (WGS) entry which is preliminary data.</text>
</comment>
<dbReference type="GO" id="GO:0016779">
    <property type="term" value="F:nucleotidyltransferase activity"/>
    <property type="evidence" value="ECO:0007669"/>
    <property type="project" value="TreeGrafter"/>
</dbReference>
<keyword evidence="4" id="KW-1185">Reference proteome</keyword>
<gene>
    <name evidence="3" type="ORF">BDK89_1886</name>
</gene>
<proteinExistence type="predicted"/>
<feature type="domain" description="MobA-like NTP transferase" evidence="2">
    <location>
        <begin position="6"/>
        <end position="133"/>
    </location>
</feature>
<evidence type="ECO:0000256" key="1">
    <source>
        <dbReference type="ARBA" id="ARBA00022679"/>
    </source>
</evidence>
<dbReference type="OrthoDB" id="9788394at2"/>
<dbReference type="Pfam" id="PF12804">
    <property type="entry name" value="NTP_transf_3"/>
    <property type="match status" value="1"/>
</dbReference>
<dbReference type="AlphaFoldDB" id="A0A4R7HYK2"/>
<dbReference type="InterPro" id="IPR029044">
    <property type="entry name" value="Nucleotide-diphossugar_trans"/>
</dbReference>
<dbReference type="SUPFAM" id="SSF53448">
    <property type="entry name" value="Nucleotide-diphospho-sugar transferases"/>
    <property type="match status" value="1"/>
</dbReference>
<name>A0A4R7HYK2_9ACTN</name>